<evidence type="ECO:0000313" key="2">
    <source>
        <dbReference type="EMBL" id="ALG12669.1"/>
    </source>
</evidence>
<name>A0A0N9I8K4_9PSEU</name>
<dbReference type="KEGG" id="kphy:AOZ06_42635"/>
<proteinExistence type="predicted"/>
<sequence length="373" mass="41852">MLLTDNPITGRGDDQFGFGAHSRVLCDAIQAAVHLPLTVGVFGPWGTGKSSFLNICREMLDRRGIPTIAFNPWKYDEKEAIWHALIQTILTEIAGEPDGRRHELVSSLKHLSSTATWLLMRRVTGPLTAGLVNGDDLVAARDAWQTKGVENYRHINHFEADFAELVRSFVGDQGRLVVFVDDLDRCHGDTAIAVLDALKLFLGEASCVFVLAMDSDVISAAAAKRVDGDHARGRQFLEKLIHFPYHLPEVRFEAVFRQLQDSVVAELSGDPALWQLAEEAFGENPRRIRRFVSALNLTAATLRLHSQPSRDRLMQTAILLALRMRFPDSSGGSKRIRRYGYGWTRPLAPRTTPGYARTRWNWPRPNPRCRTSC</sequence>
<accession>A0A0N9I8K4</accession>
<organism evidence="2 3">
    <name type="scientific">Kibdelosporangium phytohabitans</name>
    <dbReference type="NCBI Taxonomy" id="860235"/>
    <lineage>
        <taxon>Bacteria</taxon>
        <taxon>Bacillati</taxon>
        <taxon>Actinomycetota</taxon>
        <taxon>Actinomycetes</taxon>
        <taxon>Pseudonocardiales</taxon>
        <taxon>Pseudonocardiaceae</taxon>
        <taxon>Kibdelosporangium</taxon>
    </lineage>
</organism>
<evidence type="ECO:0000259" key="1">
    <source>
        <dbReference type="Pfam" id="PF07693"/>
    </source>
</evidence>
<keyword evidence="3" id="KW-1185">Reference proteome</keyword>
<dbReference type="Proteomes" id="UP000063699">
    <property type="component" value="Chromosome"/>
</dbReference>
<dbReference type="InterPro" id="IPR052754">
    <property type="entry name" value="NTPase_KAP_P-loop"/>
</dbReference>
<dbReference type="Gene3D" id="3.40.50.300">
    <property type="entry name" value="P-loop containing nucleotide triphosphate hydrolases"/>
    <property type="match status" value="1"/>
</dbReference>
<dbReference type="Pfam" id="PF07693">
    <property type="entry name" value="KAP_NTPase"/>
    <property type="match status" value="1"/>
</dbReference>
<evidence type="ECO:0000313" key="3">
    <source>
        <dbReference type="Proteomes" id="UP000063699"/>
    </source>
</evidence>
<dbReference type="SUPFAM" id="SSF52540">
    <property type="entry name" value="P-loop containing nucleoside triphosphate hydrolases"/>
    <property type="match status" value="1"/>
</dbReference>
<gene>
    <name evidence="2" type="ORF">AOZ06_42635</name>
</gene>
<feature type="domain" description="KAP NTPase" evidence="1">
    <location>
        <begin position="24"/>
        <end position="301"/>
    </location>
</feature>
<dbReference type="AlphaFoldDB" id="A0A0N9I8K4"/>
<reference evidence="2 3" key="1">
    <citation type="submission" date="2015-07" db="EMBL/GenBank/DDBJ databases">
        <title>Genome sequencing of Kibdelosporangium phytohabitans.</title>
        <authorList>
            <person name="Qin S."/>
            <person name="Xing K."/>
        </authorList>
    </citation>
    <scope>NUCLEOTIDE SEQUENCE [LARGE SCALE GENOMIC DNA]</scope>
    <source>
        <strain evidence="2 3">KLBMP1111</strain>
    </source>
</reference>
<dbReference type="InterPro" id="IPR011646">
    <property type="entry name" value="KAP_P-loop"/>
</dbReference>
<protein>
    <recommendedName>
        <fullName evidence="1">KAP NTPase domain-containing protein</fullName>
    </recommendedName>
</protein>
<dbReference type="InterPro" id="IPR027417">
    <property type="entry name" value="P-loop_NTPase"/>
</dbReference>
<dbReference type="EMBL" id="CP012752">
    <property type="protein sequence ID" value="ALG12669.1"/>
    <property type="molecule type" value="Genomic_DNA"/>
</dbReference>
<dbReference type="PANTHER" id="PTHR22674">
    <property type="entry name" value="NTPASE, KAP FAMILY P-LOOP DOMAIN-CONTAINING 1"/>
    <property type="match status" value="1"/>
</dbReference>
<dbReference type="PANTHER" id="PTHR22674:SF6">
    <property type="entry name" value="NTPASE KAP FAMILY P-LOOP DOMAIN-CONTAINING PROTEIN 1"/>
    <property type="match status" value="1"/>
</dbReference>